<dbReference type="RefSeq" id="WP_273840970.1">
    <property type="nucleotide sequence ID" value="NZ_JAQQWT010000003.1"/>
</dbReference>
<dbReference type="Proteomes" id="UP001589833">
    <property type="component" value="Unassembled WGS sequence"/>
</dbReference>
<dbReference type="EMBL" id="JBHLTR010000004">
    <property type="protein sequence ID" value="MFC0558353.1"/>
    <property type="molecule type" value="Genomic_DNA"/>
</dbReference>
<dbReference type="PANTHER" id="PTHR23131:SF0">
    <property type="entry name" value="ENDORIBONUCLEASE LACTB2"/>
    <property type="match status" value="1"/>
</dbReference>
<dbReference type="InterPro" id="IPR001279">
    <property type="entry name" value="Metallo-B-lactamas"/>
</dbReference>
<protein>
    <submittedName>
        <fullName evidence="2">MBL fold metallo-hydrolase</fullName>
        <ecNumber evidence="2">3.-.-.-</ecNumber>
    </submittedName>
</protein>
<dbReference type="Gene3D" id="3.60.15.10">
    <property type="entry name" value="Ribonuclease Z/Hydroxyacylglutathione hydrolase-like"/>
    <property type="match status" value="1"/>
</dbReference>
<sequence>MLEVTSYSNVTCVKGTVNLKGIQLAVHTFLTDFMLVDTGPVSMLNQFIPFFRENVFDLVALTHHHEDHTGCAPWIQKNLKLPIYIDQLAVDECLNVSDYPPFRKDFWGEREAFRALPFHDRLQSRNETWKVISTPGHASDHVVLLNANTGMLFSGDLFVTSKPEAILPEESITTMISSLQTILSYDFLEMFCSHAGYIPDGKRALKRKLHYLENLKSDILDLSWNGLTAREIKEVLFPQAPALVTLSNNDWDSMYIIKNVLEEDV</sequence>
<gene>
    <name evidence="2" type="ORF">ACFFH4_04740</name>
</gene>
<organism evidence="2 3">
    <name type="scientific">Halalkalibacter alkalisediminis</name>
    <dbReference type="NCBI Taxonomy" id="935616"/>
    <lineage>
        <taxon>Bacteria</taxon>
        <taxon>Bacillati</taxon>
        <taxon>Bacillota</taxon>
        <taxon>Bacilli</taxon>
        <taxon>Bacillales</taxon>
        <taxon>Bacillaceae</taxon>
        <taxon>Halalkalibacter</taxon>
    </lineage>
</organism>
<dbReference type="GO" id="GO:0016787">
    <property type="term" value="F:hydrolase activity"/>
    <property type="evidence" value="ECO:0007669"/>
    <property type="project" value="UniProtKB-KW"/>
</dbReference>
<dbReference type="InterPro" id="IPR050662">
    <property type="entry name" value="Sec-metab_biosynth-thioest"/>
</dbReference>
<evidence type="ECO:0000313" key="2">
    <source>
        <dbReference type="EMBL" id="MFC0558353.1"/>
    </source>
</evidence>
<dbReference type="InterPro" id="IPR036866">
    <property type="entry name" value="RibonucZ/Hydroxyglut_hydro"/>
</dbReference>
<evidence type="ECO:0000259" key="1">
    <source>
        <dbReference type="SMART" id="SM00849"/>
    </source>
</evidence>
<name>A0ABV6NDW6_9BACI</name>
<dbReference type="PANTHER" id="PTHR23131">
    <property type="entry name" value="ENDORIBONUCLEASE LACTB2"/>
    <property type="match status" value="1"/>
</dbReference>
<proteinExistence type="predicted"/>
<dbReference type="EC" id="3.-.-.-" evidence="2"/>
<dbReference type="SMART" id="SM00849">
    <property type="entry name" value="Lactamase_B"/>
    <property type="match status" value="1"/>
</dbReference>
<evidence type="ECO:0000313" key="3">
    <source>
        <dbReference type="Proteomes" id="UP001589833"/>
    </source>
</evidence>
<dbReference type="Pfam" id="PF00753">
    <property type="entry name" value="Lactamase_B"/>
    <property type="match status" value="1"/>
</dbReference>
<feature type="domain" description="Metallo-beta-lactamase" evidence="1">
    <location>
        <begin position="20"/>
        <end position="194"/>
    </location>
</feature>
<comment type="caution">
    <text evidence="2">The sequence shown here is derived from an EMBL/GenBank/DDBJ whole genome shotgun (WGS) entry which is preliminary data.</text>
</comment>
<accession>A0ABV6NDW6</accession>
<dbReference type="SUPFAM" id="SSF56281">
    <property type="entry name" value="Metallo-hydrolase/oxidoreductase"/>
    <property type="match status" value="1"/>
</dbReference>
<keyword evidence="3" id="KW-1185">Reference proteome</keyword>
<reference evidence="2 3" key="1">
    <citation type="submission" date="2024-09" db="EMBL/GenBank/DDBJ databases">
        <authorList>
            <person name="Sun Q."/>
            <person name="Mori K."/>
        </authorList>
    </citation>
    <scope>NUCLEOTIDE SEQUENCE [LARGE SCALE GENOMIC DNA]</scope>
    <source>
        <strain evidence="2 3">NCAIM B.02301</strain>
    </source>
</reference>
<keyword evidence="2" id="KW-0378">Hydrolase</keyword>